<feature type="transmembrane region" description="Helical" evidence="1">
    <location>
        <begin position="104"/>
        <end position="123"/>
    </location>
</feature>
<dbReference type="Proteomes" id="UP000719267">
    <property type="component" value="Unassembled WGS sequence"/>
</dbReference>
<organism evidence="2 3">
    <name type="scientific">Mesonia aestuariivivens</name>
    <dbReference type="NCBI Taxonomy" id="2796128"/>
    <lineage>
        <taxon>Bacteria</taxon>
        <taxon>Pseudomonadati</taxon>
        <taxon>Bacteroidota</taxon>
        <taxon>Flavobacteriia</taxon>
        <taxon>Flavobacteriales</taxon>
        <taxon>Flavobacteriaceae</taxon>
        <taxon>Mesonia</taxon>
    </lineage>
</organism>
<gene>
    <name evidence="2" type="ORF">KW502_02460</name>
</gene>
<evidence type="ECO:0000313" key="3">
    <source>
        <dbReference type="Proteomes" id="UP000719267"/>
    </source>
</evidence>
<evidence type="ECO:0000256" key="1">
    <source>
        <dbReference type="SAM" id="Phobius"/>
    </source>
</evidence>
<feature type="transmembrane region" description="Helical" evidence="1">
    <location>
        <begin position="76"/>
        <end position="92"/>
    </location>
</feature>
<keyword evidence="1" id="KW-0812">Transmembrane</keyword>
<keyword evidence="1" id="KW-0472">Membrane</keyword>
<protein>
    <submittedName>
        <fullName evidence="2">Uncharacterized protein</fullName>
    </submittedName>
</protein>
<keyword evidence="1" id="KW-1133">Transmembrane helix</keyword>
<comment type="caution">
    <text evidence="2">The sequence shown here is derived from an EMBL/GenBank/DDBJ whole genome shotgun (WGS) entry which is preliminary data.</text>
</comment>
<dbReference type="RefSeq" id="WP_219038946.1">
    <property type="nucleotide sequence ID" value="NZ_JAHWDF010000002.1"/>
</dbReference>
<proteinExistence type="predicted"/>
<accession>A0ABS6VZD4</accession>
<evidence type="ECO:0000313" key="2">
    <source>
        <dbReference type="EMBL" id="MBW2960662.1"/>
    </source>
</evidence>
<dbReference type="EMBL" id="JAHWDF010000002">
    <property type="protein sequence ID" value="MBW2960662.1"/>
    <property type="molecule type" value="Genomic_DNA"/>
</dbReference>
<reference evidence="2 3" key="1">
    <citation type="submission" date="2021-07" db="EMBL/GenBank/DDBJ databases">
        <title>Mesonia aestuariivivens sp. nov., isolated from a tidal flat.</title>
        <authorList>
            <person name="Kim Y.-O."/>
            <person name="Yoon J.-H."/>
        </authorList>
    </citation>
    <scope>NUCLEOTIDE SEQUENCE [LARGE SCALE GENOMIC DNA]</scope>
    <source>
        <strain evidence="2 3">JHPTF-M18</strain>
    </source>
</reference>
<sequence length="135" mass="14780">MIILVITGVIGSLVTYLLNNHFKLGAVLSSAFPSLIIGLFFYFFSETVNNYLQQQIPIVFIGASFVGMVSKQILHHYLYVILAGIVFAIVYLNKGTFFNNFGGALGTTACIGVITAMSLSTIIKHKGIKRKKSIK</sequence>
<name>A0ABS6VZD4_9FLAO</name>
<keyword evidence="3" id="KW-1185">Reference proteome</keyword>
<feature type="transmembrane region" description="Helical" evidence="1">
    <location>
        <begin position="24"/>
        <end position="45"/>
    </location>
</feature>